<comment type="pathway">
    <text evidence="2 12">Aminoacyl-tRNA biosynthesis; selenocysteinyl-tRNA(Sec) biosynthesis; L-seryl-tRNA(Sec) from L-serine and tRNA(Sec): step 1/1.</text>
</comment>
<dbReference type="Pfam" id="PF02403">
    <property type="entry name" value="Seryl_tRNA_N"/>
    <property type="match status" value="1"/>
</dbReference>
<feature type="binding site" evidence="12">
    <location>
        <begin position="235"/>
        <end position="237"/>
    </location>
    <ligand>
        <name>L-serine</name>
        <dbReference type="ChEBI" id="CHEBI:33384"/>
    </ligand>
</feature>
<protein>
    <recommendedName>
        <fullName evidence="12">Serine--tRNA ligase</fullName>
        <ecNumber evidence="12">6.1.1.11</ecNumber>
    </recommendedName>
    <alternativeName>
        <fullName evidence="12">Seryl-tRNA synthetase</fullName>
        <shortName evidence="12">SerRS</shortName>
    </alternativeName>
    <alternativeName>
        <fullName evidence="12">Seryl-tRNA(Ser/Sec) synthetase</fullName>
    </alternativeName>
</protein>
<evidence type="ECO:0000256" key="10">
    <source>
        <dbReference type="ARBA" id="ARBA00047929"/>
    </source>
</evidence>
<keyword evidence="5 12" id="KW-0436">Ligase</keyword>
<reference evidence="14" key="1">
    <citation type="submission" date="2021-05" db="EMBL/GenBank/DDBJ databases">
        <title>Molecular characterization for Shewanella algae harboring chromosomal blaOXA-55-like strains isolated from clinical and environment sample.</title>
        <authorList>
            <person name="Ohama Y."/>
            <person name="Aoki K."/>
            <person name="Harada S."/>
            <person name="Moriya K."/>
            <person name="Ishii Y."/>
            <person name="Tateda K."/>
        </authorList>
    </citation>
    <scope>NUCLEOTIDE SEQUENCE</scope>
    <source>
        <strain evidence="14">JCM 11563</strain>
    </source>
</reference>
<comment type="caution">
    <text evidence="12">Lacks conserved residue(s) required for the propagation of feature annotation.</text>
</comment>
<dbReference type="SUPFAM" id="SSF46589">
    <property type="entry name" value="tRNA-binding arm"/>
    <property type="match status" value="1"/>
</dbReference>
<keyword evidence="4 12" id="KW-0963">Cytoplasm</keyword>
<dbReference type="InterPro" id="IPR002314">
    <property type="entry name" value="aa-tRNA-synt_IIb"/>
</dbReference>
<proteinExistence type="inferred from homology"/>
<evidence type="ECO:0000259" key="13">
    <source>
        <dbReference type="PROSITE" id="PS50862"/>
    </source>
</evidence>
<feature type="binding site" evidence="12">
    <location>
        <begin position="353"/>
        <end position="356"/>
    </location>
    <ligand>
        <name>ATP</name>
        <dbReference type="ChEBI" id="CHEBI:30616"/>
    </ligand>
</feature>
<feature type="domain" description="Aminoacyl-transfer RNA synthetases class-II family profile" evidence="13">
    <location>
        <begin position="171"/>
        <end position="414"/>
    </location>
</feature>
<evidence type="ECO:0000256" key="3">
    <source>
        <dbReference type="ARBA" id="ARBA00010728"/>
    </source>
</evidence>
<comment type="similarity">
    <text evidence="3 12">Belongs to the class-II aminoacyl-tRNA synthetase family. Type-1 seryl-tRNA synthetase subfamily.</text>
</comment>
<dbReference type="Pfam" id="PF00587">
    <property type="entry name" value="tRNA-synt_2b"/>
    <property type="match status" value="1"/>
</dbReference>
<sequence>MLDPKFLRNELEVTAERLATRGFILDVERLSKLEEKRKSLQVATEELQASRNAISKSIGQAKAKGEDVAPIMAQVGSLGEELDAKKVELASLLEELNAIAMSVPNLPDESAPIGADESENVEVRRWGTPKEFGFPVKDHVELGENANGLDFKNAVKITGSRFIVMKGQIARMHRALAQFMLDLHTTEHGYTEAYVPLLVNEDSLLGTGQLPKFGEDLFHTKPATEEGQGLSLIPTAEVPLTNLVRDAIVEEEDLPIKLAAHTPCFRSEAGSYGRDTRGLIRQHQFDKVEMVQLVKPEDSMQALEELTGHAETVLQKLGLPYRTVVLCTGDMGFGSAKTYDIEVWLPAQDTYREISSCSNMQDFQARRMQARYKGKADKKPSLLHTLNGSGLAVGRTLVAVLENYQNADGSITVPEALRGYMGGLEKIG</sequence>
<gene>
    <name evidence="12 14" type="primary">serS</name>
    <name evidence="14" type="ORF">TUM4438_28460</name>
</gene>
<dbReference type="PANTHER" id="PTHR43697:SF1">
    <property type="entry name" value="SERINE--TRNA LIGASE"/>
    <property type="match status" value="1"/>
</dbReference>
<keyword evidence="7 12" id="KW-0067">ATP-binding</keyword>
<dbReference type="GO" id="GO:0016874">
    <property type="term" value="F:ligase activity"/>
    <property type="evidence" value="ECO:0007669"/>
    <property type="project" value="UniProtKB-KW"/>
</dbReference>
<dbReference type="HAMAP" id="MF_00176">
    <property type="entry name" value="Ser_tRNA_synth_type1"/>
    <property type="match status" value="1"/>
</dbReference>
<evidence type="ECO:0000256" key="1">
    <source>
        <dbReference type="ARBA" id="ARBA00004496"/>
    </source>
</evidence>
<comment type="function">
    <text evidence="12">Catalyzes the attachment of serine to tRNA(Ser). Is also able to aminoacylate tRNA(Sec) with serine, to form the misacylated tRNA L-seryl-tRNA(Sec), which will be further converted into selenocysteinyl-tRNA(Sec).</text>
</comment>
<dbReference type="PROSITE" id="PS50862">
    <property type="entry name" value="AA_TRNA_LIGASE_II"/>
    <property type="match status" value="1"/>
</dbReference>
<evidence type="ECO:0000256" key="5">
    <source>
        <dbReference type="ARBA" id="ARBA00022598"/>
    </source>
</evidence>
<feature type="binding site" evidence="12">
    <location>
        <position position="289"/>
    </location>
    <ligand>
        <name>L-serine</name>
        <dbReference type="ChEBI" id="CHEBI:33384"/>
    </ligand>
</feature>
<comment type="catalytic activity">
    <reaction evidence="11 12">
        <text>tRNA(Ser) + L-serine + ATP = L-seryl-tRNA(Ser) + AMP + diphosphate + H(+)</text>
        <dbReference type="Rhea" id="RHEA:12292"/>
        <dbReference type="Rhea" id="RHEA-COMP:9669"/>
        <dbReference type="Rhea" id="RHEA-COMP:9703"/>
        <dbReference type="ChEBI" id="CHEBI:15378"/>
        <dbReference type="ChEBI" id="CHEBI:30616"/>
        <dbReference type="ChEBI" id="CHEBI:33019"/>
        <dbReference type="ChEBI" id="CHEBI:33384"/>
        <dbReference type="ChEBI" id="CHEBI:78442"/>
        <dbReference type="ChEBI" id="CHEBI:78533"/>
        <dbReference type="ChEBI" id="CHEBI:456215"/>
        <dbReference type="EC" id="6.1.1.11"/>
    </reaction>
</comment>
<dbReference type="NCBIfam" id="TIGR00414">
    <property type="entry name" value="serS"/>
    <property type="match status" value="1"/>
</dbReference>
<evidence type="ECO:0000256" key="6">
    <source>
        <dbReference type="ARBA" id="ARBA00022741"/>
    </source>
</evidence>
<feature type="binding site" evidence="12">
    <location>
        <position position="389"/>
    </location>
    <ligand>
        <name>L-serine</name>
        <dbReference type="ChEBI" id="CHEBI:33384"/>
    </ligand>
</feature>
<keyword evidence="6 12" id="KW-0547">Nucleotide-binding</keyword>
<dbReference type="InterPro" id="IPR045864">
    <property type="entry name" value="aa-tRNA-synth_II/BPL/LPL"/>
</dbReference>
<evidence type="ECO:0000313" key="15">
    <source>
        <dbReference type="Proteomes" id="UP000887104"/>
    </source>
</evidence>
<name>A0ABQ4PJY4_9GAMM</name>
<dbReference type="SUPFAM" id="SSF55681">
    <property type="entry name" value="Class II aaRS and biotin synthetases"/>
    <property type="match status" value="1"/>
</dbReference>
<evidence type="ECO:0000256" key="9">
    <source>
        <dbReference type="ARBA" id="ARBA00023146"/>
    </source>
</evidence>
<comment type="catalytic activity">
    <reaction evidence="10 12">
        <text>tRNA(Sec) + L-serine + ATP = L-seryl-tRNA(Sec) + AMP + diphosphate + H(+)</text>
        <dbReference type="Rhea" id="RHEA:42580"/>
        <dbReference type="Rhea" id="RHEA-COMP:9742"/>
        <dbReference type="Rhea" id="RHEA-COMP:10128"/>
        <dbReference type="ChEBI" id="CHEBI:15378"/>
        <dbReference type="ChEBI" id="CHEBI:30616"/>
        <dbReference type="ChEBI" id="CHEBI:33019"/>
        <dbReference type="ChEBI" id="CHEBI:33384"/>
        <dbReference type="ChEBI" id="CHEBI:78442"/>
        <dbReference type="ChEBI" id="CHEBI:78533"/>
        <dbReference type="ChEBI" id="CHEBI:456215"/>
        <dbReference type="EC" id="6.1.1.11"/>
    </reaction>
</comment>
<evidence type="ECO:0000256" key="11">
    <source>
        <dbReference type="ARBA" id="ARBA00048823"/>
    </source>
</evidence>
<evidence type="ECO:0000256" key="7">
    <source>
        <dbReference type="ARBA" id="ARBA00022840"/>
    </source>
</evidence>
<dbReference type="InterPro" id="IPR006195">
    <property type="entry name" value="aa-tRNA-synth_II"/>
</dbReference>
<dbReference type="Gene3D" id="3.30.930.10">
    <property type="entry name" value="Bira Bifunctional Protein, Domain 2"/>
    <property type="match status" value="1"/>
</dbReference>
<dbReference type="EC" id="6.1.1.11" evidence="12"/>
<feature type="binding site" evidence="12">
    <location>
        <begin position="266"/>
        <end position="268"/>
    </location>
    <ligand>
        <name>ATP</name>
        <dbReference type="ChEBI" id="CHEBI:30616"/>
    </ligand>
</feature>
<dbReference type="InterPro" id="IPR010978">
    <property type="entry name" value="tRNA-bd_arm"/>
</dbReference>
<comment type="caution">
    <text evidence="14">The sequence shown here is derived from an EMBL/GenBank/DDBJ whole genome shotgun (WGS) entry which is preliminary data.</text>
</comment>
<dbReference type="Gene3D" id="1.10.287.40">
    <property type="entry name" value="Serine-tRNA synthetase, tRNA binding domain"/>
    <property type="match status" value="1"/>
</dbReference>
<keyword evidence="15" id="KW-1185">Reference proteome</keyword>
<dbReference type="Proteomes" id="UP000887104">
    <property type="component" value="Unassembled WGS sequence"/>
</dbReference>
<evidence type="ECO:0000256" key="12">
    <source>
        <dbReference type="HAMAP-Rule" id="MF_00176"/>
    </source>
</evidence>
<accession>A0ABQ4PJY4</accession>
<dbReference type="PRINTS" id="PR00981">
    <property type="entry name" value="TRNASYNTHSER"/>
</dbReference>
<comment type="subcellular location">
    <subcellularLocation>
        <location evidence="1 12">Cytoplasm</location>
    </subcellularLocation>
</comment>
<comment type="domain">
    <text evidence="12">Consists of two distinct domains, a catalytic core and a N-terminal extension that is involved in tRNA binding.</text>
</comment>
<evidence type="ECO:0000256" key="4">
    <source>
        <dbReference type="ARBA" id="ARBA00022490"/>
    </source>
</evidence>
<dbReference type="PANTHER" id="PTHR43697">
    <property type="entry name" value="SERYL-TRNA SYNTHETASE"/>
    <property type="match status" value="1"/>
</dbReference>
<evidence type="ECO:0000313" key="14">
    <source>
        <dbReference type="EMBL" id="GIU48008.1"/>
    </source>
</evidence>
<comment type="subunit">
    <text evidence="12">Homodimer. The tRNA molecule binds across the dimer.</text>
</comment>
<dbReference type="InterPro" id="IPR015866">
    <property type="entry name" value="Ser-tRNA-synth_1_N"/>
</dbReference>
<dbReference type="PIRSF" id="PIRSF001529">
    <property type="entry name" value="Ser-tRNA-synth_IIa"/>
    <property type="match status" value="1"/>
</dbReference>
<evidence type="ECO:0000256" key="2">
    <source>
        <dbReference type="ARBA" id="ARBA00005045"/>
    </source>
</evidence>
<dbReference type="CDD" id="cd00770">
    <property type="entry name" value="SerRS_core"/>
    <property type="match status" value="1"/>
</dbReference>
<keyword evidence="9 12" id="KW-0030">Aminoacyl-tRNA synthetase</keyword>
<keyword evidence="8 12" id="KW-0648">Protein biosynthesis</keyword>
<organism evidence="14 15">
    <name type="scientific">Shewanella sairae</name>
    <dbReference type="NCBI Taxonomy" id="190310"/>
    <lineage>
        <taxon>Bacteria</taxon>
        <taxon>Pseudomonadati</taxon>
        <taxon>Pseudomonadota</taxon>
        <taxon>Gammaproteobacteria</taxon>
        <taxon>Alteromonadales</taxon>
        <taxon>Shewanellaceae</taxon>
        <taxon>Shewanella</taxon>
    </lineage>
</organism>
<dbReference type="RefSeq" id="WP_220781830.1">
    <property type="nucleotide sequence ID" value="NZ_BPEY01000053.1"/>
</dbReference>
<evidence type="ECO:0000256" key="8">
    <source>
        <dbReference type="ARBA" id="ARBA00022917"/>
    </source>
</evidence>
<dbReference type="InterPro" id="IPR002317">
    <property type="entry name" value="Ser-tRNA-ligase_type_1"/>
</dbReference>
<dbReference type="EMBL" id="BPEY01000053">
    <property type="protein sequence ID" value="GIU48008.1"/>
    <property type="molecule type" value="Genomic_DNA"/>
</dbReference>
<dbReference type="InterPro" id="IPR042103">
    <property type="entry name" value="SerRS_1_N_sf"/>
</dbReference>
<dbReference type="InterPro" id="IPR033729">
    <property type="entry name" value="SerRS_core"/>
</dbReference>